<reference evidence="2" key="1">
    <citation type="submission" date="2022-08" db="EMBL/GenBank/DDBJ databases">
        <title>Genome analysis of Corynebacteriales strain.</title>
        <authorList>
            <person name="Lee S.D."/>
        </authorList>
    </citation>
    <scope>NUCLEOTIDE SEQUENCE</scope>
    <source>
        <strain evidence="2">D3-21</strain>
    </source>
</reference>
<dbReference type="RefSeq" id="WP_277833868.1">
    <property type="nucleotide sequence ID" value="NZ_JAAIVF010000005.1"/>
</dbReference>
<keyword evidence="3" id="KW-1185">Reference proteome</keyword>
<dbReference type="Proteomes" id="UP001152755">
    <property type="component" value="Unassembled WGS sequence"/>
</dbReference>
<name>A0A9X4RDX0_9ACTN</name>
<feature type="transmembrane region" description="Helical" evidence="1">
    <location>
        <begin position="139"/>
        <end position="161"/>
    </location>
</feature>
<evidence type="ECO:0000256" key="1">
    <source>
        <dbReference type="SAM" id="Phobius"/>
    </source>
</evidence>
<keyword evidence="1" id="KW-1133">Transmembrane helix</keyword>
<dbReference type="PANTHER" id="PTHR42305:SF1">
    <property type="entry name" value="MEMBRANE PROTEIN RV1733C-RELATED"/>
    <property type="match status" value="1"/>
</dbReference>
<evidence type="ECO:0000313" key="3">
    <source>
        <dbReference type="Proteomes" id="UP001152755"/>
    </source>
</evidence>
<accession>A0A9X4RDX0</accession>
<dbReference type="AlphaFoldDB" id="A0A9X4RDX0"/>
<organism evidence="2 3">
    <name type="scientific">Speluncibacter jeojiensis</name>
    <dbReference type="NCBI Taxonomy" id="2710754"/>
    <lineage>
        <taxon>Bacteria</taxon>
        <taxon>Bacillati</taxon>
        <taxon>Actinomycetota</taxon>
        <taxon>Actinomycetes</taxon>
        <taxon>Mycobacteriales</taxon>
        <taxon>Speluncibacteraceae</taxon>
        <taxon>Speluncibacter</taxon>
    </lineage>
</organism>
<feature type="transmembrane region" description="Helical" evidence="1">
    <location>
        <begin position="63"/>
        <end position="83"/>
    </location>
</feature>
<dbReference type="InterPro" id="IPR039708">
    <property type="entry name" value="MT1774/Rv1733c-like"/>
</dbReference>
<keyword evidence="1" id="KW-0472">Membrane</keyword>
<sequence>MFWRSLHPKDPLTRRSDLIETLLTATAIVALIALFPVASWLGLRTWSSQSALASRQQADAHQISAVTLVAAPAAAVTSLGYAGDKPLRVDADWAWQGHPHRGPIDVDYGTPKGTTVQTWVDDAGNPTARPLTGIDAQSAAIMVGLSTWLAGLMALAACWGFGRYRIWCSRDAQWDRELARFLGPAGSHR</sequence>
<comment type="caution">
    <text evidence="2">The sequence shown here is derived from an EMBL/GenBank/DDBJ whole genome shotgun (WGS) entry which is preliminary data.</text>
</comment>
<dbReference type="EMBL" id="JANRHA010000006">
    <property type="protein sequence ID" value="MDG3015023.1"/>
    <property type="molecule type" value="Genomic_DNA"/>
</dbReference>
<protein>
    <recommendedName>
        <fullName evidence="4">Transmembrane protein</fullName>
    </recommendedName>
</protein>
<feature type="transmembrane region" description="Helical" evidence="1">
    <location>
        <begin position="22"/>
        <end position="43"/>
    </location>
</feature>
<proteinExistence type="predicted"/>
<evidence type="ECO:0008006" key="4">
    <source>
        <dbReference type="Google" id="ProtNLM"/>
    </source>
</evidence>
<dbReference type="PANTHER" id="PTHR42305">
    <property type="entry name" value="MEMBRANE PROTEIN RV1733C-RELATED"/>
    <property type="match status" value="1"/>
</dbReference>
<evidence type="ECO:0000313" key="2">
    <source>
        <dbReference type="EMBL" id="MDG3015023.1"/>
    </source>
</evidence>
<keyword evidence="1" id="KW-0812">Transmembrane</keyword>
<gene>
    <name evidence="2" type="ORF">NVS88_10690</name>
</gene>